<evidence type="ECO:0000313" key="2">
    <source>
        <dbReference type="EMBL" id="TEB11742.1"/>
    </source>
</evidence>
<feature type="compositionally biased region" description="Basic residues" evidence="1">
    <location>
        <begin position="455"/>
        <end position="469"/>
    </location>
</feature>
<gene>
    <name evidence="3" type="ORF">FA13DRAFT_1721884</name>
    <name evidence="2" type="ORF">FA13DRAFT_1722024</name>
</gene>
<keyword evidence="4" id="KW-1185">Reference proteome</keyword>
<accession>A0A4Y7RSU9</accession>
<reference evidence="2 4" key="1">
    <citation type="journal article" date="2019" name="Nat. Ecol. Evol.">
        <title>Megaphylogeny resolves global patterns of mushroom evolution.</title>
        <authorList>
            <person name="Varga T."/>
            <person name="Krizsan K."/>
            <person name="Foldi C."/>
            <person name="Dima B."/>
            <person name="Sanchez-Garcia M."/>
            <person name="Sanchez-Ramirez S."/>
            <person name="Szollosi G.J."/>
            <person name="Szarkandi J.G."/>
            <person name="Papp V."/>
            <person name="Albert L."/>
            <person name="Andreopoulos W."/>
            <person name="Angelini C."/>
            <person name="Antonin V."/>
            <person name="Barry K.W."/>
            <person name="Bougher N.L."/>
            <person name="Buchanan P."/>
            <person name="Buyck B."/>
            <person name="Bense V."/>
            <person name="Catcheside P."/>
            <person name="Chovatia M."/>
            <person name="Cooper J."/>
            <person name="Damon W."/>
            <person name="Desjardin D."/>
            <person name="Finy P."/>
            <person name="Geml J."/>
            <person name="Haridas S."/>
            <person name="Hughes K."/>
            <person name="Justo A."/>
            <person name="Karasinski D."/>
            <person name="Kautmanova I."/>
            <person name="Kiss B."/>
            <person name="Kocsube S."/>
            <person name="Kotiranta H."/>
            <person name="LaButti K.M."/>
            <person name="Lechner B.E."/>
            <person name="Liimatainen K."/>
            <person name="Lipzen A."/>
            <person name="Lukacs Z."/>
            <person name="Mihaltcheva S."/>
            <person name="Morgado L.N."/>
            <person name="Niskanen T."/>
            <person name="Noordeloos M.E."/>
            <person name="Ohm R.A."/>
            <person name="Ortiz-Santana B."/>
            <person name="Ovrebo C."/>
            <person name="Racz N."/>
            <person name="Riley R."/>
            <person name="Savchenko A."/>
            <person name="Shiryaev A."/>
            <person name="Soop K."/>
            <person name="Spirin V."/>
            <person name="Szebenyi C."/>
            <person name="Tomsovsky M."/>
            <person name="Tulloss R.E."/>
            <person name="Uehling J."/>
            <person name="Grigoriev I.V."/>
            <person name="Vagvolgyi C."/>
            <person name="Papp T."/>
            <person name="Martin F.M."/>
            <person name="Miettinen O."/>
            <person name="Hibbett D.S."/>
            <person name="Nagy L.G."/>
        </authorList>
    </citation>
    <scope>NUCLEOTIDE SEQUENCE [LARGE SCALE GENOMIC DNA]</scope>
    <source>
        <strain evidence="2 4">FP101781</strain>
    </source>
</reference>
<evidence type="ECO:0000313" key="3">
    <source>
        <dbReference type="EMBL" id="TEB12863.1"/>
    </source>
</evidence>
<name>A0A4Y7RSU9_COPMI</name>
<feature type="region of interest" description="Disordered" evidence="1">
    <location>
        <begin position="452"/>
        <end position="482"/>
    </location>
</feature>
<sequence length="482" mass="52702">MPPIRHITLPSTPLQTAQIDPYPDQISSYFSASMVATFLNPVVREGDGDPNLKYRRIIGRTNPMVLVTFDSTSNQLRIFAVFPDCMCGFEVSIFKVTNSLSRPWLNGKYVAACADANAGCKYFVHNLETLANAHLQSRDIVVNLFTPEPRASLTKGTATPSTGGSSRTDNCGLFMESPTIRMQGRATGCRRTHNAGTQAESDTVHLRTVMDTALVNLIPRRTPPSIRELQLSTPLSILLEMDRQDVDAGVHQREIKRAITKCDECGLQRTSNTYLLHICPPRPLTVAEKEARETRLHSPFLILLEMDKHDPDSGVYDDELFRAIKKCLNCGIFRTLTYFDAHVSACSRGLTSNTHPSSSSYAFMGDRANASIGEALHGVPGYKGKGLGMGIWILLPTPRSCLYLASPTGNGRLTSAPPRAEGSDSKVLSFVDGVEMSSHSGTSTLRVLSGSQGTHLRHGHGHGHGHGQTRTRTDTNGYGYIT</sequence>
<proteinExistence type="predicted"/>
<protein>
    <submittedName>
        <fullName evidence="2">Uncharacterized protein</fullName>
    </submittedName>
</protein>
<evidence type="ECO:0000313" key="4">
    <source>
        <dbReference type="Proteomes" id="UP000298030"/>
    </source>
</evidence>
<evidence type="ECO:0000256" key="1">
    <source>
        <dbReference type="SAM" id="MobiDB-lite"/>
    </source>
</evidence>
<dbReference type="AlphaFoldDB" id="A0A4Y7RSU9"/>
<organism evidence="2 4">
    <name type="scientific">Coprinellus micaceus</name>
    <name type="common">Glistening ink-cap mushroom</name>
    <name type="synonym">Coprinus micaceus</name>
    <dbReference type="NCBI Taxonomy" id="71717"/>
    <lineage>
        <taxon>Eukaryota</taxon>
        <taxon>Fungi</taxon>
        <taxon>Dikarya</taxon>
        <taxon>Basidiomycota</taxon>
        <taxon>Agaricomycotina</taxon>
        <taxon>Agaricomycetes</taxon>
        <taxon>Agaricomycetidae</taxon>
        <taxon>Agaricales</taxon>
        <taxon>Agaricineae</taxon>
        <taxon>Psathyrellaceae</taxon>
        <taxon>Coprinellus</taxon>
    </lineage>
</organism>
<dbReference type="EMBL" id="QPFP01000442">
    <property type="protein sequence ID" value="TEB11742.1"/>
    <property type="molecule type" value="Genomic_DNA"/>
</dbReference>
<dbReference type="EMBL" id="QPFP01000427">
    <property type="protein sequence ID" value="TEB12863.1"/>
    <property type="molecule type" value="Genomic_DNA"/>
</dbReference>
<dbReference type="Proteomes" id="UP000298030">
    <property type="component" value="Unassembled WGS sequence"/>
</dbReference>
<comment type="caution">
    <text evidence="2">The sequence shown here is derived from an EMBL/GenBank/DDBJ whole genome shotgun (WGS) entry which is preliminary data.</text>
</comment>